<dbReference type="EMBL" id="CP001331">
    <property type="protein sequence ID" value="ACO66987.1"/>
    <property type="molecule type" value="Genomic_DNA"/>
</dbReference>
<reference evidence="3 4" key="1">
    <citation type="journal article" date="2009" name="Science">
        <title>Green evolution and dynamic adaptations revealed by genomes of the marine picoeukaryotes Micromonas.</title>
        <authorList>
            <person name="Worden A.Z."/>
            <person name="Lee J.H."/>
            <person name="Mock T."/>
            <person name="Rouze P."/>
            <person name="Simmons M.P."/>
            <person name="Aerts A.L."/>
            <person name="Allen A.E."/>
            <person name="Cuvelier M.L."/>
            <person name="Derelle E."/>
            <person name="Everett M.V."/>
            <person name="Foulon E."/>
            <person name="Grimwood J."/>
            <person name="Gundlach H."/>
            <person name="Henrissat B."/>
            <person name="Napoli C."/>
            <person name="McDonald S.M."/>
            <person name="Parker M.S."/>
            <person name="Rombauts S."/>
            <person name="Salamov A."/>
            <person name="Von Dassow P."/>
            <person name="Badger J.H."/>
            <person name="Coutinho P.M."/>
            <person name="Demir E."/>
            <person name="Dubchak I."/>
            <person name="Gentemann C."/>
            <person name="Eikrem W."/>
            <person name="Gready J.E."/>
            <person name="John U."/>
            <person name="Lanier W."/>
            <person name="Lindquist E.A."/>
            <person name="Lucas S."/>
            <person name="Mayer K.F."/>
            <person name="Moreau H."/>
            <person name="Not F."/>
            <person name="Otillar R."/>
            <person name="Panaud O."/>
            <person name="Pangilinan J."/>
            <person name="Paulsen I."/>
            <person name="Piegu B."/>
            <person name="Poliakov A."/>
            <person name="Robbens S."/>
            <person name="Schmutz J."/>
            <person name="Toulza E."/>
            <person name="Wyss T."/>
            <person name="Zelensky A."/>
            <person name="Zhou K."/>
            <person name="Armbrust E.V."/>
            <person name="Bhattacharya D."/>
            <person name="Goodenough U.W."/>
            <person name="Van de Peer Y."/>
            <person name="Grigoriev I.V."/>
        </authorList>
    </citation>
    <scope>NUCLEOTIDE SEQUENCE [LARGE SCALE GENOMIC DNA]</scope>
    <source>
        <strain evidence="4">RCC299 / NOUM17</strain>
    </source>
</reference>
<dbReference type="Gene3D" id="2.40.50.550">
    <property type="match status" value="1"/>
</dbReference>
<dbReference type="SMART" id="SM00028">
    <property type="entry name" value="TPR"/>
    <property type="match status" value="2"/>
</dbReference>
<dbReference type="eggNOG" id="ENOG502QQ6C">
    <property type="taxonomic scope" value="Eukaryota"/>
</dbReference>
<keyword evidence="1" id="KW-0802">TPR repeat</keyword>
<evidence type="ECO:0000259" key="2">
    <source>
        <dbReference type="Pfam" id="PF16669"/>
    </source>
</evidence>
<dbReference type="AlphaFoldDB" id="C1EGA1"/>
<sequence length="442" mass="47378">MSVDDLVAFEERADELVAKYEHADDRGQAAAASATREELKDLLRAVLERSSNLEGPDRSASERARALYLRGPLIECTADQGDADGAKALVGAEEALKKAAKLNPTLEGAWICLGQLLWKKGNLDGAKNCYAAVTSRAPNKKASQCMSMLCRTIAKAKAAPGTDEQKEHVVESLKHAKAAIKLDVTDGYSWYQCGMAYMTQFFAEGATDPNKLSQSLQCFASAEKGGPAGDGSLEKGGVGDCPDLHFNRATVQRYVEEYAPALEGFKRAAQLDPLLPWKGEVDAMLAVLTKLDDGCAGQGPMFKPKRLLPIQKTLAEARASAAPEEYRGGSLKALAPGVNKGVCVNVRAALDATAEDMLNLHYIVVDGDGTLAALSVYGLEDGAVRQSSTLTLLDPNVKDVDATWEGRRFKFRLVRVDLPKQILVGGTMPVGLARPRLASVNL</sequence>
<accession>C1EGA1</accession>
<dbReference type="SUPFAM" id="SSF48452">
    <property type="entry name" value="TPR-like"/>
    <property type="match status" value="2"/>
</dbReference>
<feature type="repeat" description="TPR" evidence="1">
    <location>
        <begin position="242"/>
        <end position="275"/>
    </location>
</feature>
<dbReference type="STRING" id="296587.C1EGA1"/>
<evidence type="ECO:0000313" key="3">
    <source>
        <dbReference type="EMBL" id="ACO66987.1"/>
    </source>
</evidence>
<dbReference type="InterPro" id="IPR038645">
    <property type="entry name" value="TTC5_OB_sf"/>
</dbReference>
<gene>
    <name evidence="3" type="ORF">MICPUN_92263</name>
</gene>
<dbReference type="OMA" id="FQRICTR"/>
<dbReference type="PROSITE" id="PS50005">
    <property type="entry name" value="TPR"/>
    <property type="match status" value="1"/>
</dbReference>
<dbReference type="GeneID" id="8248658"/>
<dbReference type="InterPro" id="IPR011990">
    <property type="entry name" value="TPR-like_helical_dom_sf"/>
</dbReference>
<evidence type="ECO:0000256" key="1">
    <source>
        <dbReference type="PROSITE-ProRule" id="PRU00339"/>
    </source>
</evidence>
<dbReference type="Gene3D" id="1.25.40.10">
    <property type="entry name" value="Tetratricopeptide repeat domain"/>
    <property type="match status" value="1"/>
</dbReference>
<keyword evidence="4" id="KW-1185">Reference proteome</keyword>
<dbReference type="Pfam" id="PF16669">
    <property type="entry name" value="TTC5_OB"/>
    <property type="match status" value="1"/>
</dbReference>
<protein>
    <recommendedName>
        <fullName evidence="2">Tetratricopeptide repeat protein 5 OB fold domain-containing protein</fullName>
    </recommendedName>
</protein>
<feature type="domain" description="Tetratricopeptide repeat protein 5 OB fold" evidence="2">
    <location>
        <begin position="330"/>
        <end position="427"/>
    </location>
</feature>
<dbReference type="InterPro" id="IPR032076">
    <property type="entry name" value="TTC5_OB"/>
</dbReference>
<proteinExistence type="predicted"/>
<evidence type="ECO:0000313" key="4">
    <source>
        <dbReference type="Proteomes" id="UP000002009"/>
    </source>
</evidence>
<name>C1EGA1_MICCC</name>
<dbReference type="InterPro" id="IPR019734">
    <property type="entry name" value="TPR_rpt"/>
</dbReference>
<dbReference type="RefSeq" id="XP_002505729.1">
    <property type="nucleotide sequence ID" value="XM_002505683.1"/>
</dbReference>
<dbReference type="OrthoDB" id="545302at2759"/>
<dbReference type="InParanoid" id="C1EGA1"/>
<organism evidence="3 4">
    <name type="scientific">Micromonas commoda (strain RCC299 / NOUM17 / CCMP2709)</name>
    <name type="common">Picoplanktonic green alga</name>
    <dbReference type="NCBI Taxonomy" id="296587"/>
    <lineage>
        <taxon>Eukaryota</taxon>
        <taxon>Viridiplantae</taxon>
        <taxon>Chlorophyta</taxon>
        <taxon>Mamiellophyceae</taxon>
        <taxon>Mamiellales</taxon>
        <taxon>Mamiellaceae</taxon>
        <taxon>Micromonas</taxon>
    </lineage>
</organism>
<dbReference type="Proteomes" id="UP000002009">
    <property type="component" value="Chromosome 13"/>
</dbReference>
<dbReference type="KEGG" id="mis:MICPUN_92263"/>